<dbReference type="Proteomes" id="UP001150266">
    <property type="component" value="Unassembled WGS sequence"/>
</dbReference>
<dbReference type="FunFam" id="3.40.395.10:FF:000001">
    <property type="entry name" value="Sentrin-specific protease 1"/>
    <property type="match status" value="1"/>
</dbReference>
<dbReference type="OrthoDB" id="1939479at2759"/>
<sequence length="623" mass="71320">MNDRKRPALEQLSSVRAAKQQRTGLLSANGERQSPAVAKTAALVSRWNRIYHDLKELGKDTILLISGRVVPSESPEEFIEQQGSSQTLSPSPELLTQSGTAVTAQVESPPTTPDSAHSFAVSQSSLRPTNLYATSSYSSLPSTSHFTFTPRNHHLHYSSQSSEISFPTSSSIHRLPITPSSSSPNLYSSRRPRKKSAMGPPPDPPASTSFFRSTSVLEKNLQSLKMGQHSRHYKTRPHIYVERHKQEIKKKLEATRDELFKLAQQKRGFKSDRKDFDSYLDYSYMLEQPEKKARFTSPSMIDLRSEYASDEEKIRVRRNSESSNREQWLERKLEIAQKMLNGPRPPPVWSPSLDDLKLRQRSKDDLIEQRLRPQRPPLPSLLPSEDEIKVQALLNQPGVISKYAREQVLNQDLVRLKPGSWLNDEIINFYGALILGRSDASKENGDNGTVNGVVNVKKGKVLNVHYFTTFFWQKLTRDGYEKGRLAKWTKKVDLFSKDAVLIPVNHDNTHWTAAAINFRQKRIESYDSMFLDRSAVFKVLRGYLDAEHRNKKKAPFDFTGWQDYVVKDTPQQENGYDCGVFTCQFLESLSRGEETFNFTQDDIPYLRRRMIWEIGHSKLRTDP</sequence>
<proteinExistence type="inferred from homology"/>
<evidence type="ECO:0000256" key="4">
    <source>
        <dbReference type="ARBA" id="ARBA00022807"/>
    </source>
</evidence>
<evidence type="ECO:0000256" key="1">
    <source>
        <dbReference type="ARBA" id="ARBA00005234"/>
    </source>
</evidence>
<evidence type="ECO:0000313" key="7">
    <source>
        <dbReference type="EMBL" id="KAJ4476722.1"/>
    </source>
</evidence>
<dbReference type="InterPro" id="IPR003653">
    <property type="entry name" value="Peptidase_C48_C"/>
</dbReference>
<dbReference type="Pfam" id="PF02902">
    <property type="entry name" value="Peptidase_C48"/>
    <property type="match status" value="1"/>
</dbReference>
<feature type="region of interest" description="Disordered" evidence="5">
    <location>
        <begin position="165"/>
        <end position="210"/>
    </location>
</feature>
<dbReference type="GO" id="GO:0005634">
    <property type="term" value="C:nucleus"/>
    <property type="evidence" value="ECO:0007669"/>
    <property type="project" value="TreeGrafter"/>
</dbReference>
<dbReference type="GO" id="GO:0006508">
    <property type="term" value="P:proteolysis"/>
    <property type="evidence" value="ECO:0007669"/>
    <property type="project" value="UniProtKB-KW"/>
</dbReference>
<dbReference type="PROSITE" id="PS50600">
    <property type="entry name" value="ULP_PROTEASE"/>
    <property type="match status" value="1"/>
</dbReference>
<keyword evidence="4" id="KW-0788">Thiol protease</keyword>
<evidence type="ECO:0000313" key="8">
    <source>
        <dbReference type="Proteomes" id="UP001150266"/>
    </source>
</evidence>
<dbReference type="PANTHER" id="PTHR12606">
    <property type="entry name" value="SENTRIN/SUMO-SPECIFIC PROTEASE"/>
    <property type="match status" value="1"/>
</dbReference>
<comment type="caution">
    <text evidence="7">The sequence shown here is derived from an EMBL/GenBank/DDBJ whole genome shotgun (WGS) entry which is preliminary data.</text>
</comment>
<dbReference type="InterPro" id="IPR038765">
    <property type="entry name" value="Papain-like_cys_pep_sf"/>
</dbReference>
<dbReference type="Gene3D" id="3.40.395.10">
    <property type="entry name" value="Adenoviral Proteinase, Chain A"/>
    <property type="match status" value="1"/>
</dbReference>
<feature type="domain" description="Ubiquitin-like protease family profile" evidence="6">
    <location>
        <begin position="406"/>
        <end position="589"/>
    </location>
</feature>
<dbReference type="GO" id="GO:0016926">
    <property type="term" value="P:protein desumoylation"/>
    <property type="evidence" value="ECO:0007669"/>
    <property type="project" value="TreeGrafter"/>
</dbReference>
<accession>A0A9W9A828</accession>
<gene>
    <name evidence="7" type="ORF">J3R30DRAFT_3488519</name>
</gene>
<feature type="compositionally biased region" description="Low complexity" evidence="5">
    <location>
        <begin position="179"/>
        <end position="189"/>
    </location>
</feature>
<dbReference type="SUPFAM" id="SSF54001">
    <property type="entry name" value="Cysteine proteinases"/>
    <property type="match status" value="1"/>
</dbReference>
<dbReference type="GO" id="GO:0060255">
    <property type="term" value="P:regulation of macromolecule metabolic process"/>
    <property type="evidence" value="ECO:0007669"/>
    <property type="project" value="UniProtKB-ARBA"/>
</dbReference>
<dbReference type="PANTHER" id="PTHR12606:SF141">
    <property type="entry name" value="GH15225P-RELATED"/>
    <property type="match status" value="1"/>
</dbReference>
<feature type="region of interest" description="Disordered" evidence="5">
    <location>
        <begin position="75"/>
        <end position="123"/>
    </location>
</feature>
<reference evidence="7" key="1">
    <citation type="submission" date="2022-08" db="EMBL/GenBank/DDBJ databases">
        <title>A Global Phylogenomic Analysis of the Shiitake Genus Lentinula.</title>
        <authorList>
            <consortium name="DOE Joint Genome Institute"/>
            <person name="Sierra-Patev S."/>
            <person name="Min B."/>
            <person name="Naranjo-Ortiz M."/>
            <person name="Looney B."/>
            <person name="Konkel Z."/>
            <person name="Slot J.C."/>
            <person name="Sakamoto Y."/>
            <person name="Steenwyk J.L."/>
            <person name="Rokas A."/>
            <person name="Carro J."/>
            <person name="Camarero S."/>
            <person name="Ferreira P."/>
            <person name="Molpeceres G."/>
            <person name="Ruiz-Duenas F.J."/>
            <person name="Serrano A."/>
            <person name="Henrissat B."/>
            <person name="Drula E."/>
            <person name="Hughes K.W."/>
            <person name="Mata J.L."/>
            <person name="Ishikawa N.K."/>
            <person name="Vargas-Isla R."/>
            <person name="Ushijima S."/>
            <person name="Smith C.A."/>
            <person name="Ahrendt S."/>
            <person name="Andreopoulos W."/>
            <person name="He G."/>
            <person name="Labutti K."/>
            <person name="Lipzen A."/>
            <person name="Ng V."/>
            <person name="Riley R."/>
            <person name="Sandor L."/>
            <person name="Barry K."/>
            <person name="Martinez A.T."/>
            <person name="Xiao Y."/>
            <person name="Gibbons J.G."/>
            <person name="Terashima K."/>
            <person name="Grigoriev I.V."/>
            <person name="Hibbett D.S."/>
        </authorList>
    </citation>
    <scope>NUCLEOTIDE SEQUENCE</scope>
    <source>
        <strain evidence="7">JLM2183</strain>
    </source>
</reference>
<keyword evidence="3" id="KW-0378">Hydrolase</keyword>
<evidence type="ECO:0000256" key="5">
    <source>
        <dbReference type="SAM" id="MobiDB-lite"/>
    </source>
</evidence>
<feature type="region of interest" description="Disordered" evidence="5">
    <location>
        <begin position="1"/>
        <end position="35"/>
    </location>
</feature>
<feature type="compositionally biased region" description="Polar residues" evidence="5">
    <location>
        <begin position="81"/>
        <end position="123"/>
    </location>
</feature>
<organism evidence="7 8">
    <name type="scientific">Lentinula aciculospora</name>
    <dbReference type="NCBI Taxonomy" id="153920"/>
    <lineage>
        <taxon>Eukaryota</taxon>
        <taxon>Fungi</taxon>
        <taxon>Dikarya</taxon>
        <taxon>Basidiomycota</taxon>
        <taxon>Agaricomycotina</taxon>
        <taxon>Agaricomycetes</taxon>
        <taxon>Agaricomycetidae</taxon>
        <taxon>Agaricales</taxon>
        <taxon>Marasmiineae</taxon>
        <taxon>Omphalotaceae</taxon>
        <taxon>Lentinula</taxon>
    </lineage>
</organism>
<keyword evidence="2" id="KW-0645">Protease</keyword>
<comment type="similarity">
    <text evidence="1">Belongs to the peptidase C48 family.</text>
</comment>
<evidence type="ECO:0000259" key="6">
    <source>
        <dbReference type="PROSITE" id="PS50600"/>
    </source>
</evidence>
<dbReference type="AlphaFoldDB" id="A0A9W9A828"/>
<evidence type="ECO:0000256" key="2">
    <source>
        <dbReference type="ARBA" id="ARBA00022670"/>
    </source>
</evidence>
<dbReference type="GO" id="GO:0080090">
    <property type="term" value="P:regulation of primary metabolic process"/>
    <property type="evidence" value="ECO:0007669"/>
    <property type="project" value="UniProtKB-ARBA"/>
</dbReference>
<feature type="compositionally biased region" description="Polar residues" evidence="5">
    <location>
        <begin position="20"/>
        <end position="32"/>
    </location>
</feature>
<protein>
    <submittedName>
        <fullName evidence="7">Cysteine proteinase</fullName>
    </submittedName>
</protein>
<dbReference type="EMBL" id="JAOTPV010000011">
    <property type="protein sequence ID" value="KAJ4476722.1"/>
    <property type="molecule type" value="Genomic_DNA"/>
</dbReference>
<keyword evidence="8" id="KW-1185">Reference proteome</keyword>
<name>A0A9W9A828_9AGAR</name>
<evidence type="ECO:0000256" key="3">
    <source>
        <dbReference type="ARBA" id="ARBA00022801"/>
    </source>
</evidence>
<dbReference type="GO" id="GO:0016929">
    <property type="term" value="F:deSUMOylase activity"/>
    <property type="evidence" value="ECO:0007669"/>
    <property type="project" value="TreeGrafter"/>
</dbReference>